<feature type="transmembrane region" description="Helical" evidence="1">
    <location>
        <begin position="64"/>
        <end position="82"/>
    </location>
</feature>
<feature type="transmembrane region" description="Helical" evidence="1">
    <location>
        <begin position="12"/>
        <end position="29"/>
    </location>
</feature>
<dbReference type="Proteomes" id="UP000587211">
    <property type="component" value="Unassembled WGS sequence"/>
</dbReference>
<feature type="transmembrane region" description="Helical" evidence="1">
    <location>
        <begin position="87"/>
        <end position="107"/>
    </location>
</feature>
<evidence type="ECO:0000313" key="3">
    <source>
        <dbReference type="EMBL" id="MBD1269866.1"/>
    </source>
</evidence>
<evidence type="ECO:0000313" key="6">
    <source>
        <dbReference type="Proteomes" id="UP000659061"/>
    </source>
</evidence>
<evidence type="ECO:0000313" key="4">
    <source>
        <dbReference type="EMBL" id="NYI39477.1"/>
    </source>
</evidence>
<dbReference type="AlphaFoldDB" id="A0A8I0FVT2"/>
<dbReference type="Proteomes" id="UP000659061">
    <property type="component" value="Unassembled WGS sequence"/>
</dbReference>
<proteinExistence type="predicted"/>
<protein>
    <submittedName>
        <fullName evidence="4">Glycopeptide antibiotics resistance protein</fullName>
    </submittedName>
    <submittedName>
        <fullName evidence="3">VanZ family protein</fullName>
    </submittedName>
</protein>
<accession>A0A8I0FVT2</accession>
<dbReference type="RefSeq" id="WP_179427163.1">
    <property type="nucleotide sequence ID" value="NZ_BAAAMP010000002.1"/>
</dbReference>
<keyword evidence="5" id="KW-1185">Reference proteome</keyword>
<reference evidence="4 5" key="1">
    <citation type="submission" date="2020-07" db="EMBL/GenBank/DDBJ databases">
        <title>Sequencing the genomes of 1000 actinobacteria strains.</title>
        <authorList>
            <person name="Klenk H.-P."/>
        </authorList>
    </citation>
    <scope>NUCLEOTIDE SEQUENCE [LARGE SCALE GENOMIC DNA]</scope>
    <source>
        <strain evidence="4 5">DSM 19087</strain>
    </source>
</reference>
<keyword evidence="1" id="KW-0812">Transmembrane</keyword>
<feature type="domain" description="VanZ-like" evidence="2">
    <location>
        <begin position="17"/>
        <end position="134"/>
    </location>
</feature>
<organism evidence="3 6">
    <name type="scientific">Aeromicrobium tamlense</name>
    <dbReference type="NCBI Taxonomy" id="375541"/>
    <lineage>
        <taxon>Bacteria</taxon>
        <taxon>Bacillati</taxon>
        <taxon>Actinomycetota</taxon>
        <taxon>Actinomycetes</taxon>
        <taxon>Propionibacteriales</taxon>
        <taxon>Nocardioidaceae</taxon>
        <taxon>Aeromicrobium</taxon>
    </lineage>
</organism>
<dbReference type="EMBL" id="JACWMT010000001">
    <property type="protein sequence ID" value="MBD1269866.1"/>
    <property type="molecule type" value="Genomic_DNA"/>
</dbReference>
<feature type="transmembrane region" description="Helical" evidence="1">
    <location>
        <begin position="119"/>
        <end position="136"/>
    </location>
</feature>
<dbReference type="Pfam" id="PF04892">
    <property type="entry name" value="VanZ"/>
    <property type="match status" value="1"/>
</dbReference>
<name>A0A8I0FVT2_9ACTN</name>
<sequence length="170" mass="17466">MQQRRRPTRAVIVLAALYVLLLAAIGLWPRHVDSGLAVQDWRLTSAIADALSISTDRVVDAAEVLANVVFFVPVGVLVAWALPRASILVAALLGGAVAIVIEIAQWQGPIDRTASVLDVAADVVGAVLGFAAMRAAAGGSRLARTGSWALAVVTVGVLAVLLTGLVVSGS</sequence>
<dbReference type="EMBL" id="JACBZN010000001">
    <property type="protein sequence ID" value="NYI39477.1"/>
    <property type="molecule type" value="Genomic_DNA"/>
</dbReference>
<evidence type="ECO:0000259" key="2">
    <source>
        <dbReference type="Pfam" id="PF04892"/>
    </source>
</evidence>
<evidence type="ECO:0000313" key="5">
    <source>
        <dbReference type="Proteomes" id="UP000587211"/>
    </source>
</evidence>
<evidence type="ECO:0000256" key="1">
    <source>
        <dbReference type="SAM" id="Phobius"/>
    </source>
</evidence>
<reference evidence="3" key="2">
    <citation type="submission" date="2020-09" db="EMBL/GenBank/DDBJ databases">
        <title>Novel species in genus Aeromicrobium.</title>
        <authorList>
            <person name="Zhang G."/>
        </authorList>
    </citation>
    <scope>NUCLEOTIDE SEQUENCE</scope>
    <source>
        <strain evidence="3">SSW1-57</strain>
    </source>
</reference>
<comment type="caution">
    <text evidence="3">The sequence shown here is derived from an EMBL/GenBank/DDBJ whole genome shotgun (WGS) entry which is preliminary data.</text>
</comment>
<dbReference type="InterPro" id="IPR006976">
    <property type="entry name" value="VanZ-like"/>
</dbReference>
<gene>
    <name evidence="4" type="ORF">BJ975_002852</name>
    <name evidence="3" type="ORF">IDH50_06475</name>
</gene>
<keyword evidence="1" id="KW-1133">Transmembrane helix</keyword>
<keyword evidence="1" id="KW-0472">Membrane</keyword>
<feature type="transmembrane region" description="Helical" evidence="1">
    <location>
        <begin position="148"/>
        <end position="167"/>
    </location>
</feature>